<organism evidence="2 3">
    <name type="scientific">Acidisoma cellulosilyticum</name>
    <dbReference type="NCBI Taxonomy" id="2802395"/>
    <lineage>
        <taxon>Bacteria</taxon>
        <taxon>Pseudomonadati</taxon>
        <taxon>Pseudomonadota</taxon>
        <taxon>Alphaproteobacteria</taxon>
        <taxon>Acetobacterales</taxon>
        <taxon>Acidocellaceae</taxon>
        <taxon>Acidisoma</taxon>
    </lineage>
</organism>
<dbReference type="InterPro" id="IPR036390">
    <property type="entry name" value="WH_DNA-bd_sf"/>
</dbReference>
<evidence type="ECO:0000313" key="3">
    <source>
        <dbReference type="Proteomes" id="UP000721844"/>
    </source>
</evidence>
<evidence type="ECO:0000259" key="1">
    <source>
        <dbReference type="PROSITE" id="PS50995"/>
    </source>
</evidence>
<dbReference type="SUPFAM" id="SSF46785">
    <property type="entry name" value="Winged helix' DNA-binding domain"/>
    <property type="match status" value="1"/>
</dbReference>
<protein>
    <submittedName>
        <fullName evidence="2">MarR family transcriptional regulator</fullName>
    </submittedName>
</protein>
<dbReference type="EMBL" id="JAESVA010000002">
    <property type="protein sequence ID" value="MCB8879709.1"/>
    <property type="molecule type" value="Genomic_DNA"/>
</dbReference>
<sequence length="151" mass="16528">MSQSLTKPIDQLGYWLYQVSNQVTICISQKLAELDVIPAEWVMLSLLYDQPSLAPSEIANQMAMTRGAITKLADRAIAKNLVRRRADDHDGRAQTLTLTKAGRAFVPKLAALADASEAACFDNLSVNDRRHLRRILKLAAAGLDLPISQAG</sequence>
<accession>A0A963YZ19</accession>
<dbReference type="Gene3D" id="1.10.10.10">
    <property type="entry name" value="Winged helix-like DNA-binding domain superfamily/Winged helix DNA-binding domain"/>
    <property type="match status" value="1"/>
</dbReference>
<gene>
    <name evidence="2" type="ORF">ACELLULO517_05650</name>
</gene>
<evidence type="ECO:0000313" key="2">
    <source>
        <dbReference type="EMBL" id="MCB8879709.1"/>
    </source>
</evidence>
<dbReference type="PRINTS" id="PR00598">
    <property type="entry name" value="HTHMARR"/>
</dbReference>
<feature type="domain" description="HTH marR-type" evidence="1">
    <location>
        <begin position="9"/>
        <end position="141"/>
    </location>
</feature>
<dbReference type="SMART" id="SM00347">
    <property type="entry name" value="HTH_MARR"/>
    <property type="match status" value="1"/>
</dbReference>
<proteinExistence type="predicted"/>
<dbReference type="InterPro" id="IPR000835">
    <property type="entry name" value="HTH_MarR-typ"/>
</dbReference>
<comment type="caution">
    <text evidence="2">The sequence shown here is derived from an EMBL/GenBank/DDBJ whole genome shotgun (WGS) entry which is preliminary data.</text>
</comment>
<dbReference type="PANTHER" id="PTHR33164">
    <property type="entry name" value="TRANSCRIPTIONAL REGULATOR, MARR FAMILY"/>
    <property type="match status" value="1"/>
</dbReference>
<dbReference type="RefSeq" id="WP_227306334.1">
    <property type="nucleotide sequence ID" value="NZ_JAESVA010000002.1"/>
</dbReference>
<dbReference type="PANTHER" id="PTHR33164:SF43">
    <property type="entry name" value="HTH-TYPE TRANSCRIPTIONAL REPRESSOR YETL"/>
    <property type="match status" value="1"/>
</dbReference>
<reference evidence="2 3" key="1">
    <citation type="journal article" date="2021" name="Microorganisms">
        <title>Acidisoma silvae sp. nov. and Acidisomacellulosilytica sp. nov., Two Acidophilic Bacteria Isolated from Decaying Wood, Hydrolyzing Cellulose and Producing Poly-3-hydroxybutyrate.</title>
        <authorList>
            <person name="Mieszkin S."/>
            <person name="Pouder E."/>
            <person name="Uroz S."/>
            <person name="Simon-Colin C."/>
            <person name="Alain K."/>
        </authorList>
    </citation>
    <scope>NUCLEOTIDE SEQUENCE [LARGE SCALE GENOMIC DNA]</scope>
    <source>
        <strain evidence="2 3">HW T5.17</strain>
    </source>
</reference>
<dbReference type="Proteomes" id="UP000721844">
    <property type="component" value="Unassembled WGS sequence"/>
</dbReference>
<dbReference type="GO" id="GO:0006950">
    <property type="term" value="P:response to stress"/>
    <property type="evidence" value="ECO:0007669"/>
    <property type="project" value="TreeGrafter"/>
</dbReference>
<dbReference type="InterPro" id="IPR036388">
    <property type="entry name" value="WH-like_DNA-bd_sf"/>
</dbReference>
<dbReference type="GO" id="GO:0003700">
    <property type="term" value="F:DNA-binding transcription factor activity"/>
    <property type="evidence" value="ECO:0007669"/>
    <property type="project" value="InterPro"/>
</dbReference>
<dbReference type="PROSITE" id="PS50995">
    <property type="entry name" value="HTH_MARR_2"/>
    <property type="match status" value="1"/>
</dbReference>
<name>A0A963YZ19_9PROT</name>
<dbReference type="AlphaFoldDB" id="A0A963YZ19"/>
<keyword evidence="3" id="KW-1185">Reference proteome</keyword>
<dbReference type="InterPro" id="IPR039422">
    <property type="entry name" value="MarR/SlyA-like"/>
</dbReference>
<dbReference type="Pfam" id="PF12802">
    <property type="entry name" value="MarR_2"/>
    <property type="match status" value="1"/>
</dbReference>